<gene>
    <name evidence="1" type="ORF">BpHYR1_016518</name>
</gene>
<sequence length="98" mass="11586">MSCKTTNYFRLIKFNDKDEKKTLQPEFKNLTLKRCSLNLDRLNPFKLTTRADNNLITHSKIEPEIKVKSERDFMGLNLFKNLNRLKNILFSSSITCEE</sequence>
<dbReference type="Proteomes" id="UP000276133">
    <property type="component" value="Unassembled WGS sequence"/>
</dbReference>
<reference evidence="1 2" key="1">
    <citation type="journal article" date="2018" name="Sci. Rep.">
        <title>Genomic signatures of local adaptation to the degree of environmental predictability in rotifers.</title>
        <authorList>
            <person name="Franch-Gras L."/>
            <person name="Hahn C."/>
            <person name="Garcia-Roger E.M."/>
            <person name="Carmona M.J."/>
            <person name="Serra M."/>
            <person name="Gomez A."/>
        </authorList>
    </citation>
    <scope>NUCLEOTIDE SEQUENCE [LARGE SCALE GENOMIC DNA]</scope>
    <source>
        <strain evidence="1">HYR1</strain>
    </source>
</reference>
<proteinExistence type="predicted"/>
<accession>A0A3M7R784</accession>
<dbReference type="EMBL" id="REGN01004039">
    <property type="protein sequence ID" value="RNA19473.1"/>
    <property type="molecule type" value="Genomic_DNA"/>
</dbReference>
<organism evidence="1 2">
    <name type="scientific">Brachionus plicatilis</name>
    <name type="common">Marine rotifer</name>
    <name type="synonym">Brachionus muelleri</name>
    <dbReference type="NCBI Taxonomy" id="10195"/>
    <lineage>
        <taxon>Eukaryota</taxon>
        <taxon>Metazoa</taxon>
        <taxon>Spiralia</taxon>
        <taxon>Gnathifera</taxon>
        <taxon>Rotifera</taxon>
        <taxon>Eurotatoria</taxon>
        <taxon>Monogononta</taxon>
        <taxon>Pseudotrocha</taxon>
        <taxon>Ploima</taxon>
        <taxon>Brachionidae</taxon>
        <taxon>Brachionus</taxon>
    </lineage>
</organism>
<evidence type="ECO:0000313" key="2">
    <source>
        <dbReference type="Proteomes" id="UP000276133"/>
    </source>
</evidence>
<keyword evidence="2" id="KW-1185">Reference proteome</keyword>
<name>A0A3M7R784_BRAPC</name>
<protein>
    <submittedName>
        <fullName evidence="1">Uncharacterized protein</fullName>
    </submittedName>
</protein>
<dbReference type="AlphaFoldDB" id="A0A3M7R784"/>
<evidence type="ECO:0000313" key="1">
    <source>
        <dbReference type="EMBL" id="RNA19473.1"/>
    </source>
</evidence>
<comment type="caution">
    <text evidence="1">The sequence shown here is derived from an EMBL/GenBank/DDBJ whole genome shotgun (WGS) entry which is preliminary data.</text>
</comment>